<evidence type="ECO:0000259" key="1">
    <source>
        <dbReference type="Pfam" id="PF13380"/>
    </source>
</evidence>
<reference evidence="2 3" key="1">
    <citation type="submission" date="2016-11" db="EMBL/GenBank/DDBJ databases">
        <authorList>
            <person name="Jaros S."/>
            <person name="Januszkiewicz K."/>
            <person name="Wedrychowicz H."/>
        </authorList>
    </citation>
    <scope>NUCLEOTIDE SEQUENCE [LARGE SCALE GENOMIC DNA]</scope>
    <source>
        <strain evidence="2 3">DSM 25661</strain>
    </source>
</reference>
<dbReference type="InterPro" id="IPR036291">
    <property type="entry name" value="NAD(P)-bd_dom_sf"/>
</dbReference>
<protein>
    <recommendedName>
        <fullName evidence="1">CoA-binding domain-containing protein</fullName>
    </recommendedName>
</protein>
<dbReference type="Pfam" id="PF13380">
    <property type="entry name" value="CoA_binding_2"/>
    <property type="match status" value="1"/>
</dbReference>
<accession>A0A1M4TZI5</accession>
<dbReference type="SUPFAM" id="SSF51735">
    <property type="entry name" value="NAD(P)-binding Rossmann-fold domains"/>
    <property type="match status" value="1"/>
</dbReference>
<feature type="domain" description="CoA-binding" evidence="1">
    <location>
        <begin position="6"/>
        <end position="117"/>
    </location>
</feature>
<dbReference type="RefSeq" id="WP_073192080.1">
    <property type="nucleotide sequence ID" value="NZ_FQTW01000002.1"/>
</dbReference>
<dbReference type="STRING" id="1155689.SAMN05444278_10299"/>
<dbReference type="OrthoDB" id="708726at2"/>
<dbReference type="InterPro" id="IPR003781">
    <property type="entry name" value="CoA-bd"/>
</dbReference>
<sequence length="124" mass="13980">METKHTTLIIGATTNPNRYAYLALESLVKRNYPVVGVGLKEAEINGVKIHKDKKVFSDIDTVTLYLSAKNQIGFYDYLLQLNPRRVIFNPGTQNPELENLLAKNDIKVVHACTLVMLKTGQYKS</sequence>
<evidence type="ECO:0000313" key="2">
    <source>
        <dbReference type="EMBL" id="SHE49757.1"/>
    </source>
</evidence>
<dbReference type="AlphaFoldDB" id="A0A1M4TZI5"/>
<gene>
    <name evidence="2" type="ORF">SAMN05444278_10299</name>
</gene>
<proteinExistence type="predicted"/>
<keyword evidence="3" id="KW-1185">Reference proteome</keyword>
<name>A0A1M4TZI5_9FLAO</name>
<organism evidence="2 3">
    <name type="scientific">Psychroflexus salarius</name>
    <dbReference type="NCBI Taxonomy" id="1155689"/>
    <lineage>
        <taxon>Bacteria</taxon>
        <taxon>Pseudomonadati</taxon>
        <taxon>Bacteroidota</taxon>
        <taxon>Flavobacteriia</taxon>
        <taxon>Flavobacteriales</taxon>
        <taxon>Flavobacteriaceae</taxon>
        <taxon>Psychroflexus</taxon>
    </lineage>
</organism>
<dbReference type="Gene3D" id="3.40.50.720">
    <property type="entry name" value="NAD(P)-binding Rossmann-like Domain"/>
    <property type="match status" value="1"/>
</dbReference>
<dbReference type="Proteomes" id="UP000184462">
    <property type="component" value="Unassembled WGS sequence"/>
</dbReference>
<evidence type="ECO:0000313" key="3">
    <source>
        <dbReference type="Proteomes" id="UP000184462"/>
    </source>
</evidence>
<dbReference type="EMBL" id="FQTW01000002">
    <property type="protein sequence ID" value="SHE49757.1"/>
    <property type="molecule type" value="Genomic_DNA"/>
</dbReference>